<dbReference type="GO" id="GO:0004017">
    <property type="term" value="F:AMP kinase activity"/>
    <property type="evidence" value="ECO:0007669"/>
    <property type="project" value="UniProtKB-EC"/>
</dbReference>
<dbReference type="GeneID" id="58977862"/>
<dbReference type="NCBIfam" id="NF003122">
    <property type="entry name" value="PRK04040.1"/>
    <property type="match status" value="1"/>
</dbReference>
<dbReference type="AlphaFoldDB" id="A0A9E7UN94"/>
<dbReference type="EMBL" id="JAXUHJ010000010">
    <property type="protein sequence ID" value="MEJ8543259.1"/>
    <property type="molecule type" value="Genomic_DNA"/>
</dbReference>
<evidence type="ECO:0000313" key="1">
    <source>
        <dbReference type="EMBL" id="MEJ8543259.1"/>
    </source>
</evidence>
<evidence type="ECO:0000313" key="2">
    <source>
        <dbReference type="EMBL" id="UXH31927.1"/>
    </source>
</evidence>
<dbReference type="EMBL" id="CP104550">
    <property type="protein sequence ID" value="UXH31927.1"/>
    <property type="molecule type" value="Genomic_DNA"/>
</dbReference>
<reference evidence="1 3" key="2">
    <citation type="submission" date="2023-12" db="EMBL/GenBank/DDBJ databases">
        <title>Phenotypic and Genomic Characterization of Methanothermobacter wolfeii Strain BSEL, a CO2-Capturing Archaeon with Minimal Nutrient Requirements.</title>
        <authorList>
            <person name="Ale Enriquez F."/>
            <person name="Ahring B.K."/>
        </authorList>
    </citation>
    <scope>NUCLEOTIDE SEQUENCE [LARGE SCALE GENOMIC DNA]</scope>
    <source>
        <strain evidence="1 3">BSEL-1</strain>
    </source>
</reference>
<dbReference type="RefSeq" id="WP_074358362.1">
    <property type="nucleotide sequence ID" value="NZ_CP104550.1"/>
</dbReference>
<dbReference type="Gene3D" id="3.40.50.300">
    <property type="entry name" value="P-loop containing nucleotide triphosphate hydrolases"/>
    <property type="match status" value="1"/>
</dbReference>
<accession>A0A9E7UN94</accession>
<gene>
    <name evidence="2" type="ORF">N5910_01080</name>
    <name evidence="1" type="ORF">U2150_07130</name>
</gene>
<organism evidence="2">
    <name type="scientific">Methanothermobacter wolfeii</name>
    <name type="common">Methanobacterium wolfei</name>
    <dbReference type="NCBI Taxonomy" id="145261"/>
    <lineage>
        <taxon>Archaea</taxon>
        <taxon>Methanobacteriati</taxon>
        <taxon>Methanobacteriota</taxon>
        <taxon>Methanomada group</taxon>
        <taxon>Methanobacteria</taxon>
        <taxon>Methanobacteriales</taxon>
        <taxon>Methanobacteriaceae</taxon>
        <taxon>Methanothermobacter</taxon>
    </lineage>
</organism>
<name>A0A9E7UN94_METWO</name>
<dbReference type="Pfam" id="PF13207">
    <property type="entry name" value="AAA_17"/>
    <property type="match status" value="1"/>
</dbReference>
<reference evidence="2" key="1">
    <citation type="submission" date="2022-09" db="EMBL/GenBank/DDBJ databases">
        <title>Characterization of three MwoI isoschizomers from sequenced genome and metagenomes.</title>
        <authorList>
            <person name="Fomenkov A."/>
            <person name="Xu S.Y."/>
            <person name="Roberts R.J."/>
        </authorList>
    </citation>
    <scope>NUCLEOTIDE SEQUENCE</scope>
    <source>
        <strain evidence="2">DSM 2970</strain>
    </source>
</reference>
<dbReference type="KEGG" id="mwo:MWSIV6_0202"/>
<protein>
    <submittedName>
        <fullName evidence="2">Adenylate kinase</fullName>
        <ecNumber evidence="2">2.7.4.3</ecNumber>
    </submittedName>
</protein>
<dbReference type="Proteomes" id="UP001065373">
    <property type="component" value="Chromosome"/>
</dbReference>
<keyword evidence="3" id="KW-1185">Reference proteome</keyword>
<dbReference type="InterPro" id="IPR027417">
    <property type="entry name" value="P-loop_NTPase"/>
</dbReference>
<keyword evidence="2" id="KW-0418">Kinase</keyword>
<sequence length="185" mass="20452">MSCFPETIAVVGVPGAGKTTVCRILSGRIRHRYINYGDLMLKIATERSMAGTREELFSLPLEDQHGIWLEAASRIQGTGCVLVDLHGLDQSPQGYIVSLPVEFIDPDLIIILESDPLTVLERRMADTRKRIIETPESLREHMEMLRLSMAVCAALKGSALSIVSHRDPETTAKKIIGIIESLGDR</sequence>
<proteinExistence type="predicted"/>
<dbReference type="SUPFAM" id="SSF52540">
    <property type="entry name" value="P-loop containing nucleoside triphosphate hydrolases"/>
    <property type="match status" value="1"/>
</dbReference>
<dbReference type="EC" id="2.7.4.3" evidence="2"/>
<keyword evidence="2" id="KW-0808">Transferase</keyword>
<dbReference type="GeneID" id="75105802"/>
<dbReference type="Proteomes" id="UP001369247">
    <property type="component" value="Unassembled WGS sequence"/>
</dbReference>
<evidence type="ECO:0000313" key="3">
    <source>
        <dbReference type="Proteomes" id="UP001369247"/>
    </source>
</evidence>